<dbReference type="InterPro" id="IPR000620">
    <property type="entry name" value="EamA_dom"/>
</dbReference>
<gene>
    <name evidence="8" type="ORF">BGC07_01590</name>
</gene>
<keyword evidence="9" id="KW-1185">Reference proteome</keyword>
<proteinExistence type="inferred from homology"/>
<evidence type="ECO:0000256" key="2">
    <source>
        <dbReference type="ARBA" id="ARBA00007362"/>
    </source>
</evidence>
<feature type="transmembrane region" description="Helical" evidence="6">
    <location>
        <begin position="92"/>
        <end position="112"/>
    </location>
</feature>
<dbReference type="Pfam" id="PF00892">
    <property type="entry name" value="EamA"/>
    <property type="match status" value="2"/>
</dbReference>
<comment type="subcellular location">
    <subcellularLocation>
        <location evidence="1">Membrane</location>
        <topology evidence="1">Multi-pass membrane protein</topology>
    </subcellularLocation>
</comment>
<feature type="transmembrane region" description="Helical" evidence="6">
    <location>
        <begin position="149"/>
        <end position="168"/>
    </location>
</feature>
<evidence type="ECO:0000259" key="7">
    <source>
        <dbReference type="Pfam" id="PF00892"/>
    </source>
</evidence>
<evidence type="ECO:0000313" key="8">
    <source>
        <dbReference type="EMBL" id="ODN41895.1"/>
    </source>
</evidence>
<dbReference type="InterPro" id="IPR050638">
    <property type="entry name" value="AA-Vitamin_Transporters"/>
</dbReference>
<feature type="transmembrane region" description="Helical" evidence="6">
    <location>
        <begin position="64"/>
        <end position="86"/>
    </location>
</feature>
<comment type="caution">
    <text evidence="8">The sequence shown here is derived from an EMBL/GenBank/DDBJ whole genome shotgun (WGS) entry which is preliminary data.</text>
</comment>
<dbReference type="Proteomes" id="UP000094329">
    <property type="component" value="Unassembled WGS sequence"/>
</dbReference>
<evidence type="ECO:0000256" key="3">
    <source>
        <dbReference type="ARBA" id="ARBA00022692"/>
    </source>
</evidence>
<feature type="transmembrane region" description="Helical" evidence="6">
    <location>
        <begin position="119"/>
        <end position="137"/>
    </location>
</feature>
<dbReference type="EMBL" id="MDTU01000001">
    <property type="protein sequence ID" value="ODN41895.1"/>
    <property type="molecule type" value="Genomic_DNA"/>
</dbReference>
<evidence type="ECO:0000256" key="4">
    <source>
        <dbReference type="ARBA" id="ARBA00022989"/>
    </source>
</evidence>
<feature type="transmembrane region" description="Helical" evidence="6">
    <location>
        <begin position="242"/>
        <end position="262"/>
    </location>
</feature>
<keyword evidence="3 6" id="KW-0812">Transmembrane</keyword>
<sequence length="292" mass="32148">MKALLLLLLLGVLWGSGYSIAKVAMTHGVPPLGYAFWQTLGPAIVLFFIALYRQERAAKLKSAWRYYLFCGAFGIALPNTVMYFTAPHVSSGLLAVIINTVALFAYPLACIVRQEKASLVRSVAVMVGVVGIMFILQPKWHWFGNSVPIWLTFALLAPFSFAICAVFASRYRPKQQDSVLLAAGMMLFASLLLTPFMLYNHSFYSLLPPWHVGDAMIIIEIILSSIGYVIFFELLKVAGPVYYSLVSGVVAITGLIWGKLLFAESLTWHNGIAVILIVAAVICLSLSQWSSN</sequence>
<feature type="transmembrane region" description="Helical" evidence="6">
    <location>
        <begin position="215"/>
        <end position="235"/>
    </location>
</feature>
<accession>A0ABX3A097</accession>
<name>A0ABX3A097_9GAMM</name>
<feature type="transmembrane region" description="Helical" evidence="6">
    <location>
        <begin position="31"/>
        <end position="52"/>
    </location>
</feature>
<feature type="domain" description="EamA" evidence="7">
    <location>
        <begin position="2"/>
        <end position="136"/>
    </location>
</feature>
<keyword evidence="4 6" id="KW-1133">Transmembrane helix</keyword>
<protein>
    <recommendedName>
        <fullName evidence="7">EamA domain-containing protein</fullName>
    </recommendedName>
</protein>
<organism evidence="8 9">
    <name type="scientific">Piscirickettsia litoralis</name>
    <dbReference type="NCBI Taxonomy" id="1891921"/>
    <lineage>
        <taxon>Bacteria</taxon>
        <taxon>Pseudomonadati</taxon>
        <taxon>Pseudomonadota</taxon>
        <taxon>Gammaproteobacteria</taxon>
        <taxon>Thiotrichales</taxon>
        <taxon>Piscirickettsiaceae</taxon>
        <taxon>Piscirickettsia</taxon>
    </lineage>
</organism>
<evidence type="ECO:0000256" key="5">
    <source>
        <dbReference type="ARBA" id="ARBA00023136"/>
    </source>
</evidence>
<dbReference type="RefSeq" id="WP_069311696.1">
    <property type="nucleotide sequence ID" value="NZ_MDTU01000001.1"/>
</dbReference>
<dbReference type="InterPro" id="IPR037185">
    <property type="entry name" value="EmrE-like"/>
</dbReference>
<evidence type="ECO:0000256" key="6">
    <source>
        <dbReference type="SAM" id="Phobius"/>
    </source>
</evidence>
<feature type="transmembrane region" description="Helical" evidence="6">
    <location>
        <begin position="268"/>
        <end position="287"/>
    </location>
</feature>
<feature type="transmembrane region" description="Helical" evidence="6">
    <location>
        <begin position="180"/>
        <end position="199"/>
    </location>
</feature>
<keyword evidence="5 6" id="KW-0472">Membrane</keyword>
<dbReference type="PANTHER" id="PTHR32322:SF2">
    <property type="entry name" value="EAMA DOMAIN-CONTAINING PROTEIN"/>
    <property type="match status" value="1"/>
</dbReference>
<dbReference type="SUPFAM" id="SSF103481">
    <property type="entry name" value="Multidrug resistance efflux transporter EmrE"/>
    <property type="match status" value="2"/>
</dbReference>
<dbReference type="PANTHER" id="PTHR32322">
    <property type="entry name" value="INNER MEMBRANE TRANSPORTER"/>
    <property type="match status" value="1"/>
</dbReference>
<evidence type="ECO:0000313" key="9">
    <source>
        <dbReference type="Proteomes" id="UP000094329"/>
    </source>
</evidence>
<feature type="domain" description="EamA" evidence="7">
    <location>
        <begin position="149"/>
        <end position="285"/>
    </location>
</feature>
<reference evidence="8 9" key="1">
    <citation type="submission" date="2016-08" db="EMBL/GenBank/DDBJ databases">
        <title>Draft genome sequence of Candidatus Piscirickettsia litoralis, from seawater.</title>
        <authorList>
            <person name="Wan X."/>
            <person name="Lee A.J."/>
            <person name="Hou S."/>
            <person name="Donachie S.P."/>
        </authorList>
    </citation>
    <scope>NUCLEOTIDE SEQUENCE [LARGE SCALE GENOMIC DNA]</scope>
    <source>
        <strain evidence="8 9">Y2</strain>
    </source>
</reference>
<evidence type="ECO:0000256" key="1">
    <source>
        <dbReference type="ARBA" id="ARBA00004141"/>
    </source>
</evidence>
<comment type="similarity">
    <text evidence="2">Belongs to the EamA transporter family.</text>
</comment>